<gene>
    <name evidence="7" type="ORF">D915_008233</name>
</gene>
<organism evidence="7 8">
    <name type="scientific">Fasciola hepatica</name>
    <name type="common">Liver fluke</name>
    <dbReference type="NCBI Taxonomy" id="6192"/>
    <lineage>
        <taxon>Eukaryota</taxon>
        <taxon>Metazoa</taxon>
        <taxon>Spiralia</taxon>
        <taxon>Lophotrochozoa</taxon>
        <taxon>Platyhelminthes</taxon>
        <taxon>Trematoda</taxon>
        <taxon>Digenea</taxon>
        <taxon>Plagiorchiida</taxon>
        <taxon>Echinostomata</taxon>
        <taxon>Echinostomatoidea</taxon>
        <taxon>Fasciolidae</taxon>
        <taxon>Fasciola</taxon>
    </lineage>
</organism>
<dbReference type="Proteomes" id="UP000230066">
    <property type="component" value="Unassembled WGS sequence"/>
</dbReference>
<dbReference type="InterPro" id="IPR036259">
    <property type="entry name" value="MFS_trans_sf"/>
</dbReference>
<evidence type="ECO:0000313" key="7">
    <source>
        <dbReference type="EMBL" id="THD21171.1"/>
    </source>
</evidence>
<dbReference type="PANTHER" id="PTHR10924:SF4">
    <property type="entry name" value="GH15861P"/>
    <property type="match status" value="1"/>
</dbReference>
<dbReference type="Gene3D" id="1.20.1250.20">
    <property type="entry name" value="MFS general substrate transporter like domains"/>
    <property type="match status" value="2"/>
</dbReference>
<keyword evidence="3 6" id="KW-1133">Transmembrane helix</keyword>
<feature type="transmembrane region" description="Helical" evidence="6">
    <location>
        <begin position="243"/>
        <end position="263"/>
    </location>
</feature>
<dbReference type="GO" id="GO:0020037">
    <property type="term" value="F:heme binding"/>
    <property type="evidence" value="ECO:0007669"/>
    <property type="project" value="TreeGrafter"/>
</dbReference>
<feature type="transmembrane region" description="Helical" evidence="6">
    <location>
        <begin position="176"/>
        <end position="197"/>
    </location>
</feature>
<dbReference type="SUPFAM" id="SSF103473">
    <property type="entry name" value="MFS general substrate transporter"/>
    <property type="match status" value="1"/>
</dbReference>
<feature type="transmembrane region" description="Helical" evidence="6">
    <location>
        <begin position="394"/>
        <end position="414"/>
    </location>
</feature>
<comment type="caution">
    <text evidence="7">The sequence shown here is derived from an EMBL/GenBank/DDBJ whole genome shotgun (WGS) entry which is preliminary data.</text>
</comment>
<feature type="transmembrane region" description="Helical" evidence="6">
    <location>
        <begin position="357"/>
        <end position="382"/>
    </location>
</feature>
<feature type="compositionally biased region" description="Low complexity" evidence="5">
    <location>
        <begin position="316"/>
        <end position="331"/>
    </location>
</feature>
<feature type="transmembrane region" description="Helical" evidence="6">
    <location>
        <begin position="18"/>
        <end position="36"/>
    </location>
</feature>
<feature type="transmembrane region" description="Helical" evidence="6">
    <location>
        <begin position="67"/>
        <end position="87"/>
    </location>
</feature>
<feature type="region of interest" description="Disordered" evidence="5">
    <location>
        <begin position="298"/>
        <end position="335"/>
    </location>
</feature>
<accession>A0A4E0R6H8</accession>
<feature type="compositionally biased region" description="Polar residues" evidence="5">
    <location>
        <begin position="305"/>
        <end position="315"/>
    </location>
</feature>
<proteinExistence type="predicted"/>
<feature type="transmembrane region" description="Helical" evidence="6">
    <location>
        <begin position="509"/>
        <end position="533"/>
    </location>
</feature>
<feature type="transmembrane region" description="Helical" evidence="6">
    <location>
        <begin position="483"/>
        <end position="503"/>
    </location>
</feature>
<reference evidence="7" key="1">
    <citation type="submission" date="2019-03" db="EMBL/GenBank/DDBJ databases">
        <title>Improved annotation for the trematode Fasciola hepatica.</title>
        <authorList>
            <person name="Choi Y.-J."/>
            <person name="Martin J."/>
            <person name="Mitreva M."/>
        </authorList>
    </citation>
    <scope>NUCLEOTIDE SEQUENCE [LARGE SCALE GENOMIC DNA]</scope>
</reference>
<dbReference type="GO" id="GO:0097037">
    <property type="term" value="P:heme export"/>
    <property type="evidence" value="ECO:0007669"/>
    <property type="project" value="TreeGrafter"/>
</dbReference>
<evidence type="ECO:0000256" key="1">
    <source>
        <dbReference type="ARBA" id="ARBA00004141"/>
    </source>
</evidence>
<comment type="subcellular location">
    <subcellularLocation>
        <location evidence="1">Membrane</location>
        <topology evidence="1">Multi-pass membrane protein</topology>
    </subcellularLocation>
</comment>
<evidence type="ECO:0000313" key="8">
    <source>
        <dbReference type="Proteomes" id="UP000230066"/>
    </source>
</evidence>
<protein>
    <submittedName>
        <fullName evidence="7">Feline leukemia virus subgroup C receptor protein 1</fullName>
    </submittedName>
</protein>
<dbReference type="AlphaFoldDB" id="A0A4E0R6H8"/>
<evidence type="ECO:0000256" key="6">
    <source>
        <dbReference type="SAM" id="Phobius"/>
    </source>
</evidence>
<dbReference type="GO" id="GO:0015232">
    <property type="term" value="F:heme transmembrane transporter activity"/>
    <property type="evidence" value="ECO:0007669"/>
    <property type="project" value="TreeGrafter"/>
</dbReference>
<feature type="transmembrane region" description="Helical" evidence="6">
    <location>
        <begin position="450"/>
        <end position="471"/>
    </location>
</feature>
<dbReference type="GO" id="GO:0016020">
    <property type="term" value="C:membrane"/>
    <property type="evidence" value="ECO:0007669"/>
    <property type="project" value="UniProtKB-SubCell"/>
</dbReference>
<evidence type="ECO:0000256" key="4">
    <source>
        <dbReference type="ARBA" id="ARBA00023136"/>
    </source>
</evidence>
<dbReference type="InterPro" id="IPR049680">
    <property type="entry name" value="FLVCR1-2_SLC49-like"/>
</dbReference>
<keyword evidence="7" id="KW-0675">Receptor</keyword>
<evidence type="ECO:0000256" key="3">
    <source>
        <dbReference type="ARBA" id="ARBA00022989"/>
    </source>
</evidence>
<sequence>MLEDTQEQFTAKLYRRRWVMLLLFSWCSASNSYHWIHLNIISDRVLYLWNTSIPGGSEDIRQMALDWLSMVYLLAYIPLIVPATWLLDRYGLKVSTLLTVILNALGAWIKCAAGELVVDPQAGDVNSVRARSAFPILMFAQTLDAIAQVFILGAPAELAATWFGDQEISTATSIGVLANQLGVAIGFCIPAMIVPALPTGSSAVNLNGSDPLNYPWIAILFQAHTHWNNHHSVFESLKYCMMILLYGGAAITTLPLIPVIFAFKAEPPSEPTYAQYVRQKNRKLSKKHAVRRKESDCDSLDRSFGTDQSGASNRTVRSSHVSSVSSEMSQSEDGRSIGLQSGGYKRSLIRVLKNRQFMLLFFSYGINTGVYYALGTLLNYILLDFFPGDAPIGWIGFTMVISGIAGSIIAGIALDRTKKHKLINSLIYLITLISMAVFTGVLQVKSIALMFVISFVLGFAMTGILPLGFEFAAELTYPESEGLTSGLLNASAQLFGIILTLATSKLKSVYGSLAGNLLMTILLLVGFILIVTIKEDLRRQKMVKTTSDEIDEDSNE</sequence>
<dbReference type="InterPro" id="IPR011701">
    <property type="entry name" value="MFS"/>
</dbReference>
<evidence type="ECO:0000256" key="2">
    <source>
        <dbReference type="ARBA" id="ARBA00022692"/>
    </source>
</evidence>
<keyword evidence="4 6" id="KW-0472">Membrane</keyword>
<feature type="transmembrane region" description="Helical" evidence="6">
    <location>
        <begin position="138"/>
        <end position="164"/>
    </location>
</feature>
<name>A0A4E0R6H8_FASHE</name>
<keyword evidence="2 6" id="KW-0812">Transmembrane</keyword>
<feature type="transmembrane region" description="Helical" evidence="6">
    <location>
        <begin position="94"/>
        <end position="118"/>
    </location>
</feature>
<dbReference type="PANTHER" id="PTHR10924">
    <property type="entry name" value="MAJOR FACILITATOR SUPERFAMILY PROTEIN-RELATED"/>
    <property type="match status" value="1"/>
</dbReference>
<feature type="transmembrane region" description="Helical" evidence="6">
    <location>
        <begin position="426"/>
        <end position="444"/>
    </location>
</feature>
<evidence type="ECO:0000256" key="5">
    <source>
        <dbReference type="SAM" id="MobiDB-lite"/>
    </source>
</evidence>
<dbReference type="EMBL" id="JXXN02003789">
    <property type="protein sequence ID" value="THD21171.1"/>
    <property type="molecule type" value="Genomic_DNA"/>
</dbReference>
<keyword evidence="8" id="KW-1185">Reference proteome</keyword>
<dbReference type="Pfam" id="PF07690">
    <property type="entry name" value="MFS_1"/>
    <property type="match status" value="2"/>
</dbReference>